<keyword evidence="5 6" id="KW-0687">Ribonucleoprotein</keyword>
<dbReference type="PROSITE" id="PS00050">
    <property type="entry name" value="RIBOSOMAL_L23"/>
    <property type="match status" value="1"/>
</dbReference>
<dbReference type="HAMAP" id="MF_01369_B">
    <property type="entry name" value="Ribosomal_uL23_B"/>
    <property type="match status" value="1"/>
</dbReference>
<dbReference type="GO" id="GO:0005840">
    <property type="term" value="C:ribosome"/>
    <property type="evidence" value="ECO:0007669"/>
    <property type="project" value="UniProtKB-KW"/>
</dbReference>
<sequence length="95" mass="11028">MRRPHEILVRPVISERTVELMEDNKYTFIVAKKANKSEIKKAVEEIFDVTVTRVNTLMVRGKNRRMGRFEGKTPDRKKAIVTLKPGDKIEVFEGL</sequence>
<evidence type="ECO:0000256" key="2">
    <source>
        <dbReference type="ARBA" id="ARBA00022730"/>
    </source>
</evidence>
<dbReference type="GO" id="GO:0003735">
    <property type="term" value="F:structural constituent of ribosome"/>
    <property type="evidence" value="ECO:0007669"/>
    <property type="project" value="InterPro"/>
</dbReference>
<dbReference type="GO" id="GO:0006412">
    <property type="term" value="P:translation"/>
    <property type="evidence" value="ECO:0007669"/>
    <property type="project" value="UniProtKB-UniRule"/>
</dbReference>
<dbReference type="NCBIfam" id="NF004366">
    <property type="entry name" value="PRK05738.3-2"/>
    <property type="match status" value="1"/>
</dbReference>
<protein>
    <recommendedName>
        <fullName evidence="6">Large ribosomal subunit protein uL23</fullName>
    </recommendedName>
</protein>
<dbReference type="Gene3D" id="3.30.70.330">
    <property type="match status" value="1"/>
</dbReference>
<dbReference type="NCBIfam" id="NF004359">
    <property type="entry name" value="PRK05738.1-3"/>
    <property type="match status" value="1"/>
</dbReference>
<keyword evidence="4 6" id="KW-0689">Ribosomal protein</keyword>
<name>A0AAU0UJH2_9FIRM</name>
<dbReference type="RefSeq" id="WP_366923261.1">
    <property type="nucleotide sequence ID" value="NZ_CP121694.1"/>
</dbReference>
<gene>
    <name evidence="6 8" type="primary">rplW</name>
    <name evidence="8" type="ORF">MFMK1_000119</name>
</gene>
<dbReference type="GO" id="GO:0019843">
    <property type="term" value="F:rRNA binding"/>
    <property type="evidence" value="ECO:0007669"/>
    <property type="project" value="UniProtKB-UniRule"/>
</dbReference>
<reference evidence="8 9" key="1">
    <citation type="submission" date="2023-04" db="EMBL/GenBank/DDBJ databases">
        <authorList>
            <person name="Hsu D."/>
        </authorList>
    </citation>
    <scope>NUCLEOTIDE SEQUENCE [LARGE SCALE GENOMIC DNA]</scope>
    <source>
        <strain evidence="8 9">MK1</strain>
    </source>
</reference>
<dbReference type="AlphaFoldDB" id="A0AAU0UJH2"/>
<dbReference type="FunFam" id="3.30.70.330:FF:000001">
    <property type="entry name" value="50S ribosomal protein L23"/>
    <property type="match status" value="1"/>
</dbReference>
<dbReference type="KEGG" id="dbc:MFMK1_000119"/>
<evidence type="ECO:0000256" key="1">
    <source>
        <dbReference type="ARBA" id="ARBA00006700"/>
    </source>
</evidence>
<dbReference type="GO" id="GO:1990904">
    <property type="term" value="C:ribonucleoprotein complex"/>
    <property type="evidence" value="ECO:0007669"/>
    <property type="project" value="UniProtKB-KW"/>
</dbReference>
<accession>A0AAU0UJH2</accession>
<keyword evidence="2 6" id="KW-0699">rRNA-binding</keyword>
<evidence type="ECO:0000313" key="8">
    <source>
        <dbReference type="EMBL" id="WRO20361.1"/>
    </source>
</evidence>
<organism evidence="8 9">
    <name type="scientific">Metallumcola ferriviriculae</name>
    <dbReference type="NCBI Taxonomy" id="3039180"/>
    <lineage>
        <taxon>Bacteria</taxon>
        <taxon>Bacillati</taxon>
        <taxon>Bacillota</taxon>
        <taxon>Clostridia</taxon>
        <taxon>Neomoorellales</taxon>
        <taxon>Desulfitibacteraceae</taxon>
        <taxon>Metallumcola</taxon>
    </lineage>
</organism>
<dbReference type="SUPFAM" id="SSF54189">
    <property type="entry name" value="Ribosomal proteins S24e, L23 and L15e"/>
    <property type="match status" value="1"/>
</dbReference>
<dbReference type="Pfam" id="PF00276">
    <property type="entry name" value="Ribosomal_L23"/>
    <property type="match status" value="1"/>
</dbReference>
<comment type="function">
    <text evidence="6">One of the early assembly proteins it binds 23S rRNA. One of the proteins that surrounds the polypeptide exit tunnel on the outside of the ribosome. Forms the main docking site for trigger factor binding to the ribosome.</text>
</comment>
<evidence type="ECO:0000256" key="4">
    <source>
        <dbReference type="ARBA" id="ARBA00022980"/>
    </source>
</evidence>
<dbReference type="InterPro" id="IPR001014">
    <property type="entry name" value="Ribosomal_uL23_CS"/>
</dbReference>
<evidence type="ECO:0000256" key="7">
    <source>
        <dbReference type="RuleBase" id="RU003934"/>
    </source>
</evidence>
<keyword evidence="3 6" id="KW-0694">RNA-binding</keyword>
<dbReference type="EMBL" id="CP121694">
    <property type="protein sequence ID" value="WRO20361.1"/>
    <property type="molecule type" value="Genomic_DNA"/>
</dbReference>
<dbReference type="InterPro" id="IPR012678">
    <property type="entry name" value="Ribosomal_uL23/eL15/eS24_sf"/>
</dbReference>
<dbReference type="PANTHER" id="PTHR11620">
    <property type="entry name" value="60S RIBOSOMAL PROTEIN L23A"/>
    <property type="match status" value="1"/>
</dbReference>
<keyword evidence="9" id="KW-1185">Reference proteome</keyword>
<dbReference type="InterPro" id="IPR012677">
    <property type="entry name" value="Nucleotide-bd_a/b_plait_sf"/>
</dbReference>
<evidence type="ECO:0000256" key="6">
    <source>
        <dbReference type="HAMAP-Rule" id="MF_01369"/>
    </source>
</evidence>
<dbReference type="InterPro" id="IPR013025">
    <property type="entry name" value="Ribosomal_uL23-like"/>
</dbReference>
<dbReference type="Proteomes" id="UP001329915">
    <property type="component" value="Chromosome"/>
</dbReference>
<evidence type="ECO:0000256" key="3">
    <source>
        <dbReference type="ARBA" id="ARBA00022884"/>
    </source>
</evidence>
<evidence type="ECO:0000313" key="9">
    <source>
        <dbReference type="Proteomes" id="UP001329915"/>
    </source>
</evidence>
<evidence type="ECO:0000256" key="5">
    <source>
        <dbReference type="ARBA" id="ARBA00023274"/>
    </source>
</evidence>
<comment type="similarity">
    <text evidence="1 6 7">Belongs to the universal ribosomal protein uL23 family.</text>
</comment>
<dbReference type="NCBIfam" id="NF004363">
    <property type="entry name" value="PRK05738.2-4"/>
    <property type="match status" value="1"/>
</dbReference>
<proteinExistence type="inferred from homology"/>
<comment type="subunit">
    <text evidence="6">Part of the 50S ribosomal subunit. Contacts protein L29, and trigger factor when it is bound to the ribosome.</text>
</comment>